<dbReference type="Proteomes" id="UP000433577">
    <property type="component" value="Chromosome 4"/>
</dbReference>
<reference evidence="1 2" key="1">
    <citation type="submission" date="2019-12" db="EMBL/GenBank/DDBJ databases">
        <title>Paraburkholderia acidiphila 7Q-K02 sp. nov and Paraburkholderia acidisoli DHF22 sp. nov., two strains isolated from forest soil.</title>
        <authorList>
            <person name="Gao Z."/>
            <person name="Qiu L."/>
        </authorList>
    </citation>
    <scope>NUCLEOTIDE SEQUENCE [LARGE SCALE GENOMIC DNA]</scope>
    <source>
        <strain evidence="1 2">DHF22</strain>
    </source>
</reference>
<dbReference type="AlphaFoldDB" id="A0A7Z2GRC7"/>
<organism evidence="1 2">
    <name type="scientific">Paraburkholderia acidisoli</name>
    <dbReference type="NCBI Taxonomy" id="2571748"/>
    <lineage>
        <taxon>Bacteria</taxon>
        <taxon>Pseudomonadati</taxon>
        <taxon>Pseudomonadota</taxon>
        <taxon>Betaproteobacteria</taxon>
        <taxon>Burkholderiales</taxon>
        <taxon>Burkholderiaceae</taxon>
        <taxon>Paraburkholderia</taxon>
    </lineage>
</organism>
<proteinExistence type="predicted"/>
<sequence>MNTRKLGTLTIGQAPRADITPILDAYLPAGLPCVHMGVLDNLTRAEIETRYAPQPGNATLVSRLLDGSSVVVDKPAVRAVLQDKIDALVAQGCNVVLVLCTGEFHGLTGGSAWLVEPDQIVPPTGAALAGDRQVGIVVPLASQIDSEFRKWAGLRRPPICAAASPYASVDQNDDLIAAARELREQGAELLILDCMGFTERHREIVKQASGLPVILSNALIARLTAELL</sequence>
<keyword evidence="2" id="KW-1185">Reference proteome</keyword>
<accession>A0A7Z2GRC7</accession>
<dbReference type="NCBIfam" id="NF007788">
    <property type="entry name" value="PRK10481.1"/>
    <property type="match status" value="1"/>
</dbReference>
<protein>
    <recommendedName>
        <fullName evidence="3">Protein AroM</fullName>
    </recommendedName>
</protein>
<evidence type="ECO:0000313" key="1">
    <source>
        <dbReference type="EMBL" id="QGZ66154.1"/>
    </source>
</evidence>
<evidence type="ECO:0008006" key="3">
    <source>
        <dbReference type="Google" id="ProtNLM"/>
    </source>
</evidence>
<dbReference type="InterPro" id="IPR010843">
    <property type="entry name" value="Uncharacterised_AroM"/>
</dbReference>
<dbReference type="KEGG" id="pacs:FAZ98_30525"/>
<dbReference type="OrthoDB" id="9798683at2"/>
<dbReference type="Pfam" id="PF07302">
    <property type="entry name" value="AroM"/>
    <property type="match status" value="1"/>
</dbReference>
<name>A0A7Z2GRC7_9BURK</name>
<gene>
    <name evidence="1" type="ORF">FAZ98_30525</name>
</gene>
<dbReference type="RefSeq" id="WP_158957323.1">
    <property type="nucleotide sequence ID" value="NZ_CP046916.1"/>
</dbReference>
<dbReference type="EMBL" id="CP046916">
    <property type="protein sequence ID" value="QGZ66154.1"/>
    <property type="molecule type" value="Genomic_DNA"/>
</dbReference>
<evidence type="ECO:0000313" key="2">
    <source>
        <dbReference type="Proteomes" id="UP000433577"/>
    </source>
</evidence>